<evidence type="ECO:0000256" key="2">
    <source>
        <dbReference type="ARBA" id="ARBA00022490"/>
    </source>
</evidence>
<reference evidence="6" key="1">
    <citation type="journal article" date="2014" name="Genome Announc.">
        <title>Genome sequence of the pathogenic fungus Sporothrix schenckii (ATCC 58251).</title>
        <authorList>
            <person name="Cuomo C.A."/>
            <person name="Rodriguez-Del Valle N."/>
            <person name="Perez-Sanchez L."/>
            <person name="Abouelleil A."/>
            <person name="Goldberg J."/>
            <person name="Young S."/>
            <person name="Zeng Q."/>
            <person name="Birren B.W."/>
        </authorList>
    </citation>
    <scope>NUCLEOTIDE SEQUENCE [LARGE SCALE GENOMIC DNA]</scope>
    <source>
        <strain evidence="6">ATCC 58251 / de Perez 2211183</strain>
    </source>
</reference>
<gene>
    <name evidence="5" type="ORF">HMPREF1624_06510</name>
</gene>
<dbReference type="OrthoDB" id="5582218at2759"/>
<dbReference type="PANTHER" id="PTHR22999:SF23">
    <property type="entry name" value="SORTING NEXIN-16"/>
    <property type="match status" value="1"/>
</dbReference>
<proteinExistence type="predicted"/>
<dbReference type="GO" id="GO:0005770">
    <property type="term" value="C:late endosome"/>
    <property type="evidence" value="ECO:0007669"/>
    <property type="project" value="TreeGrafter"/>
</dbReference>
<dbReference type="GO" id="GO:0035091">
    <property type="term" value="F:phosphatidylinositol binding"/>
    <property type="evidence" value="ECO:0007669"/>
    <property type="project" value="TreeGrafter"/>
</dbReference>
<protein>
    <recommendedName>
        <fullName evidence="4">PXA domain-containing protein</fullName>
    </recommendedName>
</protein>
<dbReference type="Proteomes" id="UP000018087">
    <property type="component" value="Unassembled WGS sequence"/>
</dbReference>
<dbReference type="GO" id="GO:0005769">
    <property type="term" value="C:early endosome"/>
    <property type="evidence" value="ECO:0007669"/>
    <property type="project" value="TreeGrafter"/>
</dbReference>
<dbReference type="HOGENOM" id="CLU_018250_1_0_1"/>
<keyword evidence="2" id="KW-0963">Cytoplasm</keyword>
<dbReference type="STRING" id="1391915.U7PR04"/>
<evidence type="ECO:0000256" key="3">
    <source>
        <dbReference type="SAM" id="MobiDB-lite"/>
    </source>
</evidence>
<feature type="region of interest" description="Disordered" evidence="3">
    <location>
        <begin position="41"/>
        <end position="63"/>
    </location>
</feature>
<evidence type="ECO:0000259" key="4">
    <source>
        <dbReference type="PROSITE" id="PS51207"/>
    </source>
</evidence>
<feature type="compositionally biased region" description="Gly residues" evidence="3">
    <location>
        <begin position="50"/>
        <end position="59"/>
    </location>
</feature>
<dbReference type="SMART" id="SM00313">
    <property type="entry name" value="PXA"/>
    <property type="match status" value="1"/>
</dbReference>
<feature type="compositionally biased region" description="Pro residues" evidence="3">
    <location>
        <begin position="1"/>
        <end position="15"/>
    </location>
</feature>
<accession>U7PR04</accession>
<feature type="region of interest" description="Disordered" evidence="3">
    <location>
        <begin position="1"/>
        <end position="20"/>
    </location>
</feature>
<evidence type="ECO:0000256" key="1">
    <source>
        <dbReference type="ARBA" id="ARBA00004496"/>
    </source>
</evidence>
<dbReference type="GO" id="GO:0045022">
    <property type="term" value="P:early endosome to late endosome transport"/>
    <property type="evidence" value="ECO:0007669"/>
    <property type="project" value="TreeGrafter"/>
</dbReference>
<dbReference type="AlphaFoldDB" id="U7PR04"/>
<dbReference type="InterPro" id="IPR051837">
    <property type="entry name" value="SortingNexin/PXDomain-PKLike"/>
</dbReference>
<feature type="domain" description="PXA" evidence="4">
    <location>
        <begin position="74"/>
        <end position="292"/>
    </location>
</feature>
<dbReference type="InterPro" id="IPR003114">
    <property type="entry name" value="Phox_assoc"/>
</dbReference>
<sequence>MPAPPAARRAPPPLPRAASVDPLSDKATILLIRRTLCPKDGASSTTATQGLGGASGGNGDATPIEDLLPPLTSRNDVDLQLYALLAVIVREFVLAWYSKITPDDDQFVTELVQIVAHCTRALEQRLRKIDLESLLFDELPALLGNHVRAYRASRRPLVPPPVETDPRAVYHALWPLPALSPVPPPPPGASYVHPAATSGVKIQLGEADPHHREAEDDSIALEQATNEAAYRQLLVRGLLAVLLPTEDLENECLTSLVTQIFAELIVGNVLARRVAEPWMMYEIVGLVARIVREKMDGDNSDPKRLAKKRRAAAKLQKQTQSSSSSSPSSGNWITTKAAPVFWSVLKIGMALFASLRFLLTSITLSRSLPMRGIVVTKVKESVAESSGKDSFLDVKVAPSSASIYSVATSVAGTDEPVVPVLAFSLWTTISNIVQLDVRMPWLYGGLSMLQWLAMAGPGRIAALNGPLDRLFSHYIHKYALEPALLPNLLRSIRGAIFPGNKFGATPPTLVAPVNEEELASLKRRTAEAVYAVWSDKKKPSEAVLAEIEGGLLDVFDDAYCNKHLLYGILEAIFVRLVPELAETGVLGLWEERLS</sequence>
<feature type="compositionally biased region" description="Low complexity" evidence="3">
    <location>
        <begin position="313"/>
        <end position="329"/>
    </location>
</feature>
<organism evidence="5 6">
    <name type="scientific">Sporothrix schenckii (strain ATCC 58251 / de Perez 2211183)</name>
    <name type="common">Rose-picker's disease fungus</name>
    <dbReference type="NCBI Taxonomy" id="1391915"/>
    <lineage>
        <taxon>Eukaryota</taxon>
        <taxon>Fungi</taxon>
        <taxon>Dikarya</taxon>
        <taxon>Ascomycota</taxon>
        <taxon>Pezizomycotina</taxon>
        <taxon>Sordariomycetes</taxon>
        <taxon>Sordariomycetidae</taxon>
        <taxon>Ophiostomatales</taxon>
        <taxon>Ophiostomataceae</taxon>
        <taxon>Sporothrix</taxon>
    </lineage>
</organism>
<evidence type="ECO:0000313" key="5">
    <source>
        <dbReference type="EMBL" id="ERS97179.1"/>
    </source>
</evidence>
<feature type="region of interest" description="Disordered" evidence="3">
    <location>
        <begin position="297"/>
        <end position="331"/>
    </location>
</feature>
<dbReference type="PROSITE" id="PS51207">
    <property type="entry name" value="PXA"/>
    <property type="match status" value="1"/>
</dbReference>
<evidence type="ECO:0000313" key="6">
    <source>
        <dbReference type="Proteomes" id="UP000018087"/>
    </source>
</evidence>
<keyword evidence="6" id="KW-1185">Reference proteome</keyword>
<dbReference type="eggNOG" id="ENOG502RYEC">
    <property type="taxonomic scope" value="Eukaryota"/>
</dbReference>
<comment type="subcellular location">
    <subcellularLocation>
        <location evidence="1">Cytoplasm</location>
    </subcellularLocation>
</comment>
<dbReference type="EMBL" id="KI440848">
    <property type="protein sequence ID" value="ERS97179.1"/>
    <property type="molecule type" value="Genomic_DNA"/>
</dbReference>
<dbReference type="Pfam" id="PF02194">
    <property type="entry name" value="PXA"/>
    <property type="match status" value="1"/>
</dbReference>
<dbReference type="PANTHER" id="PTHR22999">
    <property type="entry name" value="PX SERINE/THREONINE KINASE PXK"/>
    <property type="match status" value="1"/>
</dbReference>
<name>U7PR04_SPOS1</name>